<dbReference type="RefSeq" id="XP_022092126.1">
    <property type="nucleotide sequence ID" value="XM_022236434.1"/>
</dbReference>
<evidence type="ECO:0000313" key="4">
    <source>
        <dbReference type="Proteomes" id="UP000694845"/>
    </source>
</evidence>
<proteinExistence type="predicted"/>
<feature type="signal peptide" evidence="2">
    <location>
        <begin position="1"/>
        <end position="23"/>
    </location>
</feature>
<dbReference type="RefSeq" id="XP_022092124.1">
    <property type="nucleotide sequence ID" value="XM_022236432.1"/>
</dbReference>
<evidence type="ECO:0000256" key="2">
    <source>
        <dbReference type="SAM" id="SignalP"/>
    </source>
</evidence>
<dbReference type="GO" id="GO:0016747">
    <property type="term" value="F:acyltransferase activity, transferring groups other than amino-acyl groups"/>
    <property type="evidence" value="ECO:0007669"/>
    <property type="project" value="InterPro"/>
</dbReference>
<accession>A0A8B7YKS2</accession>
<dbReference type="InterPro" id="IPR052728">
    <property type="entry name" value="O2_lipid_transport_reg"/>
</dbReference>
<dbReference type="OMA" id="ERNECED"/>
<keyword evidence="1" id="KW-0812">Transmembrane</keyword>
<feature type="transmembrane region" description="Helical" evidence="1">
    <location>
        <begin position="187"/>
        <end position="213"/>
    </location>
</feature>
<dbReference type="PANTHER" id="PTHR11161:SF0">
    <property type="entry name" value="O-ACYLTRANSFERASE LIKE PROTEIN"/>
    <property type="match status" value="1"/>
</dbReference>
<feature type="transmembrane region" description="Helical" evidence="1">
    <location>
        <begin position="355"/>
        <end position="378"/>
    </location>
</feature>
<feature type="transmembrane region" description="Helical" evidence="1">
    <location>
        <begin position="543"/>
        <end position="560"/>
    </location>
</feature>
<evidence type="ECO:0000256" key="1">
    <source>
        <dbReference type="SAM" id="Phobius"/>
    </source>
</evidence>
<keyword evidence="2" id="KW-0732">Signal</keyword>
<evidence type="ECO:0000313" key="7">
    <source>
        <dbReference type="RefSeq" id="XP_022092126.1"/>
    </source>
</evidence>
<feature type="chain" id="PRO_5044665582" evidence="2">
    <location>
        <begin position="24"/>
        <end position="734"/>
    </location>
</feature>
<reference evidence="5 6" key="1">
    <citation type="submission" date="2025-04" db="UniProtKB">
        <authorList>
            <consortium name="RefSeq"/>
        </authorList>
    </citation>
    <scope>IDENTIFICATION</scope>
</reference>
<dbReference type="Proteomes" id="UP000694845">
    <property type="component" value="Unplaced"/>
</dbReference>
<dbReference type="Pfam" id="PF20146">
    <property type="entry name" value="NRF"/>
    <property type="match status" value="1"/>
</dbReference>
<feature type="transmembrane region" description="Helical" evidence="1">
    <location>
        <begin position="572"/>
        <end position="593"/>
    </location>
</feature>
<dbReference type="InterPro" id="IPR002656">
    <property type="entry name" value="Acyl_transf_3_dom"/>
</dbReference>
<feature type="transmembrane region" description="Helical" evidence="1">
    <location>
        <begin position="486"/>
        <end position="510"/>
    </location>
</feature>
<dbReference type="PANTHER" id="PTHR11161">
    <property type="entry name" value="O-ACYLTRANSFERASE"/>
    <property type="match status" value="1"/>
</dbReference>
<dbReference type="OrthoDB" id="207378at2759"/>
<keyword evidence="4" id="KW-1185">Reference proteome</keyword>
<feature type="transmembrane region" description="Helical" evidence="1">
    <location>
        <begin position="398"/>
        <end position="419"/>
    </location>
</feature>
<dbReference type="KEGG" id="aplc:110980096"/>
<dbReference type="SMART" id="SM00703">
    <property type="entry name" value="NRF"/>
    <property type="match status" value="1"/>
</dbReference>
<organism evidence="4 7">
    <name type="scientific">Acanthaster planci</name>
    <name type="common">Crown-of-thorns starfish</name>
    <dbReference type="NCBI Taxonomy" id="133434"/>
    <lineage>
        <taxon>Eukaryota</taxon>
        <taxon>Metazoa</taxon>
        <taxon>Echinodermata</taxon>
        <taxon>Eleutherozoa</taxon>
        <taxon>Asterozoa</taxon>
        <taxon>Asteroidea</taxon>
        <taxon>Valvatacea</taxon>
        <taxon>Valvatida</taxon>
        <taxon>Acanthasteridae</taxon>
        <taxon>Acanthaster</taxon>
    </lineage>
</organism>
<feature type="transmembrane region" description="Helical" evidence="1">
    <location>
        <begin position="679"/>
        <end position="702"/>
    </location>
</feature>
<feature type="transmembrane region" description="Helical" evidence="1">
    <location>
        <begin position="613"/>
        <end position="631"/>
    </location>
</feature>
<feature type="transmembrane region" description="Helical" evidence="1">
    <location>
        <begin position="316"/>
        <end position="335"/>
    </location>
</feature>
<feature type="domain" description="Nose resistant-to-fluoxetine protein N-terminal" evidence="3">
    <location>
        <begin position="67"/>
        <end position="177"/>
    </location>
</feature>
<gene>
    <name evidence="5 6 7" type="primary">LOC110980096</name>
</gene>
<dbReference type="InterPro" id="IPR006621">
    <property type="entry name" value="Nose-resist-to-fluoxetine_N"/>
</dbReference>
<evidence type="ECO:0000313" key="5">
    <source>
        <dbReference type="RefSeq" id="XP_022092124.1"/>
    </source>
</evidence>
<keyword evidence="1" id="KW-0472">Membrane</keyword>
<keyword evidence="1" id="KW-1133">Transmembrane helix</keyword>
<dbReference type="GeneID" id="110980096"/>
<dbReference type="RefSeq" id="XP_022092125.1">
    <property type="nucleotide sequence ID" value="XM_022236433.1"/>
</dbReference>
<name>A0A8B7YKS2_ACAPL</name>
<protein>
    <submittedName>
        <fullName evidence="5 6">Nose resistant to fluoxetine protein 6-like</fullName>
    </submittedName>
</protein>
<dbReference type="AlphaFoldDB" id="A0A8B7YKS2"/>
<dbReference type="Pfam" id="PF01757">
    <property type="entry name" value="Acyl_transf_3"/>
    <property type="match status" value="1"/>
</dbReference>
<evidence type="ECO:0000313" key="6">
    <source>
        <dbReference type="RefSeq" id="XP_022092125.1"/>
    </source>
</evidence>
<evidence type="ECO:0000259" key="3">
    <source>
        <dbReference type="SMART" id="SM00703"/>
    </source>
</evidence>
<feature type="transmembrane region" description="Helical" evidence="1">
    <location>
        <begin position="643"/>
        <end position="667"/>
    </location>
</feature>
<sequence length="734" mass="83154">MDLSGPVVFSWLASMLCVINVSCSNDFVTMKNQSLGERLKPVLEMFSHGLHQANLSQPEAPVSDKSYSLCLADLYKLGSNFKALDAFGKPDAGLYEGDAVWLGNYDECLSIVGFNYCLANLLINATKLGVKGVPIIDIRWGLCTPVSCSNEDLMRALQYFQGRLELKYPELEAVTPKSVICSQSPPISYNAGVICTIVLLSVLGGLMIIGSLYDEWLQFDTKKLKRHGRWLYCALISTVEDISSEDDDQTDDDYYDDVEPLYGQEASRQWNIQGEAKQESLLVRFFLCFAVTRNLSKLLDTRQKDTSIGSLNGIRVISMTWVILGHTLFFSLIYYTTQNGAVVYEWSKDFGFQAILNAFFAVDSFFFLSGLLVSFLTLSRMQELRSVKAWVWFYFHRYWRLTPVLGLTILVWMFIQPFFGDSPVWYTNTARTSCEKYWWTTLLYINNFYPQGFASQCVGWAWYLANDMQFFIISPFLLAPLFYAPVIGWIALVSLSIVCMAATVAIMVSYDASVDLIGMVQSQSNGYGLDDNSLVYEKPYCRIGPYLVGIGLGFIMHRIGNRKVKMSPFIALTGWLVAAGIAISVLYGLYPTYHKPEVAMSRAGEVAYGTLSRYAWGVALAWVTFACKYGYGGWINNFLSWTFWVPLARLTYSAYLFHPIVLMTFYLNFGTPIYESRYLMAYFFAGNLLLSYVIALFVALAVEYPFAALEKLFMPNNPKEKIESYHRNQQNLSL</sequence>